<organism evidence="3 4">
    <name type="scientific">Sorangium atrum</name>
    <dbReference type="NCBI Taxonomy" id="2995308"/>
    <lineage>
        <taxon>Bacteria</taxon>
        <taxon>Pseudomonadati</taxon>
        <taxon>Myxococcota</taxon>
        <taxon>Polyangia</taxon>
        <taxon>Polyangiales</taxon>
        <taxon>Polyangiaceae</taxon>
        <taxon>Sorangium</taxon>
    </lineage>
</organism>
<accession>A0ABT5C6Q2</accession>
<evidence type="ECO:0000313" key="3">
    <source>
        <dbReference type="EMBL" id="MDC0682108.1"/>
    </source>
</evidence>
<evidence type="ECO:0000256" key="2">
    <source>
        <dbReference type="SAM" id="SignalP"/>
    </source>
</evidence>
<dbReference type="RefSeq" id="WP_272099693.1">
    <property type="nucleotide sequence ID" value="NZ_JAQNDK010000003.1"/>
</dbReference>
<dbReference type="InterPro" id="IPR030819">
    <property type="entry name" value="Myxo_TraA_N"/>
</dbReference>
<dbReference type="InterPro" id="IPR024038">
    <property type="entry name" value="MYXO-CTERM"/>
</dbReference>
<feature type="signal peptide" evidence="2">
    <location>
        <begin position="1"/>
        <end position="28"/>
    </location>
</feature>
<feature type="compositionally biased region" description="Gly residues" evidence="1">
    <location>
        <begin position="367"/>
        <end position="387"/>
    </location>
</feature>
<comment type="caution">
    <text evidence="3">The sequence shown here is derived from an EMBL/GenBank/DDBJ whole genome shotgun (WGS) entry which is preliminary data.</text>
</comment>
<dbReference type="EMBL" id="JAQNDK010000003">
    <property type="protein sequence ID" value="MDC0682108.1"/>
    <property type="molecule type" value="Genomic_DNA"/>
</dbReference>
<keyword evidence="2" id="KW-0732">Signal</keyword>
<name>A0ABT5C6Q2_9BACT</name>
<feature type="region of interest" description="Disordered" evidence="1">
    <location>
        <begin position="426"/>
        <end position="446"/>
    </location>
</feature>
<keyword evidence="4" id="KW-1185">Reference proteome</keyword>
<evidence type="ECO:0000313" key="4">
    <source>
        <dbReference type="Proteomes" id="UP001217485"/>
    </source>
</evidence>
<feature type="region of interest" description="Disordered" evidence="1">
    <location>
        <begin position="360"/>
        <end position="391"/>
    </location>
</feature>
<dbReference type="NCBIfam" id="TIGR03901">
    <property type="entry name" value="MYXO-CTERM"/>
    <property type="match status" value="1"/>
</dbReference>
<dbReference type="NCBIfam" id="TIGR04566">
    <property type="entry name" value="myxo_TraA_Nterm"/>
    <property type="match status" value="1"/>
</dbReference>
<feature type="chain" id="PRO_5046901706" evidence="2">
    <location>
        <begin position="29"/>
        <end position="446"/>
    </location>
</feature>
<reference evidence="3 4" key="1">
    <citation type="submission" date="2023-01" db="EMBL/GenBank/DDBJ databases">
        <title>Minimal conservation of predation-associated metabolite biosynthetic gene clusters underscores biosynthetic potential of Myxococcota including descriptions for ten novel species: Archangium lansinium sp. nov., Myxococcus landrumus sp. nov., Nannocystis bai.</title>
        <authorList>
            <person name="Ahearne A."/>
            <person name="Stevens C."/>
            <person name="Dowd S."/>
        </authorList>
    </citation>
    <scope>NUCLEOTIDE SEQUENCE [LARGE SCALE GENOMIC DNA]</scope>
    <source>
        <strain evidence="3 4">WIWO2</strain>
    </source>
</reference>
<protein>
    <submittedName>
        <fullName evidence="3">Outer membrane exchange protein TraA family protein</fullName>
    </submittedName>
</protein>
<evidence type="ECO:0000256" key="1">
    <source>
        <dbReference type="SAM" id="MobiDB-lite"/>
    </source>
</evidence>
<sequence length="446" mass="44742">MFHRRPKLTISFVLALSTALGAPGSANAEPVIIEGGPVAPLPAGGGTGLCGAQRSSSEPDVDFWVSTSDGAGFIEKMNTFFDAGQEELVSSVVRTPLDLSNKYGAGGEVSFGDFLDAASDCPAGGCDFVANEPDVAFGMRLRGYLAVPPEYVEQPVHFGIYADDAVALVIYDSAQAAYPVLVQPPALGAPSWRMTNTVTFAEEGLYPVEILYAAIVEHSELEVSLLVGEFADFQLRAGEAASTNLAESGFTLLEPAAFHRSVAGDASASDEDACAQCGREFIGQSGNNGCEAGSYCNDAALCAPCAVDAFCGPSCDPCSAAAPRCALVEGTPACVACVSDADCDDGEVCDSVAHACVAPPPEPGPDAGSGGAGGAGAGGGGEGGGGASEPVSVSGDGGCGCRVGGEGRQGGGLAFALAGLGLGLAGARRRTRAASRWSAATERGSR</sequence>
<proteinExistence type="predicted"/>
<dbReference type="Proteomes" id="UP001217485">
    <property type="component" value="Unassembled WGS sequence"/>
</dbReference>
<gene>
    <name evidence="3" type="primary">traA</name>
    <name evidence="3" type="ORF">POL72_30515</name>
</gene>